<protein>
    <submittedName>
        <fullName evidence="2">Uncharacterized protein</fullName>
    </submittedName>
</protein>
<evidence type="ECO:0000313" key="2">
    <source>
        <dbReference type="EMBL" id="AII86284.1"/>
    </source>
</evidence>
<keyword evidence="1" id="KW-0472">Membrane</keyword>
<gene>
    <name evidence="2" type="ORF">RCA23_c07280</name>
</gene>
<reference evidence="2 3" key="1">
    <citation type="journal article" date="2014" name="ISME J.">
        <title>Adaptation of an abundant Roseobacter RCA organism to pelagic systems revealed by genomic and transcriptomic analyses.</title>
        <authorList>
            <person name="Voget S."/>
            <person name="Wemheuer B."/>
            <person name="Brinkhoff T."/>
            <person name="Vollmers J."/>
            <person name="Dietrich S."/>
            <person name="Giebel H.A."/>
            <person name="Beardsley C."/>
            <person name="Sardemann C."/>
            <person name="Bakenhus I."/>
            <person name="Billerbeck S."/>
            <person name="Daniel R."/>
            <person name="Simon M."/>
        </authorList>
    </citation>
    <scope>NUCLEOTIDE SEQUENCE [LARGE SCALE GENOMIC DNA]</scope>
    <source>
        <strain evidence="2 3">RCA23</strain>
    </source>
</reference>
<dbReference type="Proteomes" id="UP000028680">
    <property type="component" value="Chromosome"/>
</dbReference>
<keyword evidence="3" id="KW-1185">Reference proteome</keyword>
<dbReference type="EMBL" id="CP003984">
    <property type="protein sequence ID" value="AII86284.1"/>
    <property type="molecule type" value="Genomic_DNA"/>
</dbReference>
<organism evidence="2 3">
    <name type="scientific">Planktomarina temperata RCA23</name>
    <dbReference type="NCBI Taxonomy" id="666509"/>
    <lineage>
        <taxon>Bacteria</taxon>
        <taxon>Pseudomonadati</taxon>
        <taxon>Pseudomonadota</taxon>
        <taxon>Alphaproteobacteria</taxon>
        <taxon>Rhodobacterales</taxon>
        <taxon>Paracoccaceae</taxon>
        <taxon>Planktomarina</taxon>
    </lineage>
</organism>
<keyword evidence="1" id="KW-0812">Transmembrane</keyword>
<dbReference type="RefSeq" id="WP_052377012.1">
    <property type="nucleotide sequence ID" value="NZ_CP003984.1"/>
</dbReference>
<evidence type="ECO:0000256" key="1">
    <source>
        <dbReference type="SAM" id="Phobius"/>
    </source>
</evidence>
<sequence>MVEKKITDLEIVAILEAFSKSQPIVTDRTGQSSSFRALFCFINLYVLLFIALYFILKINQFATLDTNSLTEEFLTVLEGRVFVLFWLFVSLNMTAYFNVGFKAVCLIILVYMLNSTIDNTILFSGLKDLLDELYFLAFMITIPLCVIAVAGLMIIYKDNFETSSPLTSVAVSGKAT</sequence>
<keyword evidence="1" id="KW-1133">Transmembrane helix</keyword>
<feature type="transmembrane region" description="Helical" evidence="1">
    <location>
        <begin position="35"/>
        <end position="56"/>
    </location>
</feature>
<name>A0AAN0RHJ0_9RHOB</name>
<accession>A0AAN0RHJ0</accession>
<feature type="transmembrane region" description="Helical" evidence="1">
    <location>
        <begin position="133"/>
        <end position="156"/>
    </location>
</feature>
<dbReference type="KEGG" id="ptp:RCA23_c07280"/>
<proteinExistence type="predicted"/>
<dbReference type="AlphaFoldDB" id="A0AAN0RHJ0"/>
<feature type="transmembrane region" description="Helical" evidence="1">
    <location>
        <begin position="95"/>
        <end position="113"/>
    </location>
</feature>
<evidence type="ECO:0000313" key="3">
    <source>
        <dbReference type="Proteomes" id="UP000028680"/>
    </source>
</evidence>